<feature type="domain" description="SAM-dependent MTase TRM10-type" evidence="9">
    <location>
        <begin position="78"/>
        <end position="270"/>
    </location>
</feature>
<evidence type="ECO:0000256" key="2">
    <source>
        <dbReference type="ARBA" id="ARBA00022603"/>
    </source>
</evidence>
<feature type="region of interest" description="Disordered" evidence="8">
    <location>
        <begin position="267"/>
        <end position="288"/>
    </location>
</feature>
<evidence type="ECO:0000256" key="3">
    <source>
        <dbReference type="ARBA" id="ARBA00022679"/>
    </source>
</evidence>
<name>A0A553NQ69_TIGCA</name>
<feature type="binding site" evidence="7">
    <location>
        <position position="209"/>
    </location>
    <ligand>
        <name>S-adenosyl-L-methionine</name>
        <dbReference type="ChEBI" id="CHEBI:59789"/>
    </ligand>
</feature>
<dbReference type="PIRSF" id="PIRSF016323">
    <property type="entry name" value="tRNA_m1G_mtfrase_met"/>
    <property type="match status" value="1"/>
</dbReference>
<organism evidence="10 11">
    <name type="scientific">Tigriopus californicus</name>
    <name type="common">Marine copepod</name>
    <dbReference type="NCBI Taxonomy" id="6832"/>
    <lineage>
        <taxon>Eukaryota</taxon>
        <taxon>Metazoa</taxon>
        <taxon>Ecdysozoa</taxon>
        <taxon>Arthropoda</taxon>
        <taxon>Crustacea</taxon>
        <taxon>Multicrustacea</taxon>
        <taxon>Hexanauplia</taxon>
        <taxon>Copepoda</taxon>
        <taxon>Harpacticoida</taxon>
        <taxon>Harpacticidae</taxon>
        <taxon>Tigriopus</taxon>
    </lineage>
</organism>
<dbReference type="STRING" id="6832.A0A553NQ69"/>
<keyword evidence="4" id="KW-0949">S-adenosyl-L-methionine</keyword>
<evidence type="ECO:0000256" key="1">
    <source>
        <dbReference type="ARBA" id="ARBA00012797"/>
    </source>
</evidence>
<reference evidence="10 11" key="1">
    <citation type="journal article" date="2018" name="Nat. Ecol. Evol.">
        <title>Genomic signatures of mitonuclear coevolution across populations of Tigriopus californicus.</title>
        <authorList>
            <person name="Barreto F.S."/>
            <person name="Watson E.T."/>
            <person name="Lima T.G."/>
            <person name="Willett C.S."/>
            <person name="Edmands S."/>
            <person name="Li W."/>
            <person name="Burton R.S."/>
        </authorList>
    </citation>
    <scope>NUCLEOTIDE SEQUENCE [LARGE SCALE GENOMIC DNA]</scope>
    <source>
        <strain evidence="10 11">San Diego</strain>
    </source>
</reference>
<feature type="binding site" evidence="7">
    <location>
        <position position="197"/>
    </location>
    <ligand>
        <name>S-adenosyl-L-methionine</name>
        <dbReference type="ChEBI" id="CHEBI:59789"/>
    </ligand>
</feature>
<dbReference type="Gene3D" id="3.40.1280.30">
    <property type="match status" value="1"/>
</dbReference>
<evidence type="ECO:0000256" key="4">
    <source>
        <dbReference type="ARBA" id="ARBA00022691"/>
    </source>
</evidence>
<keyword evidence="3" id="KW-0808">Transferase</keyword>
<dbReference type="InterPro" id="IPR028564">
    <property type="entry name" value="MT_TRM10-typ"/>
</dbReference>
<accession>A0A553NQ69</accession>
<evidence type="ECO:0000259" key="9">
    <source>
        <dbReference type="PROSITE" id="PS51675"/>
    </source>
</evidence>
<evidence type="ECO:0000256" key="5">
    <source>
        <dbReference type="ARBA" id="ARBA00048434"/>
    </source>
</evidence>
<dbReference type="GO" id="GO:0002939">
    <property type="term" value="P:tRNA N1-guanine methylation"/>
    <property type="evidence" value="ECO:0007669"/>
    <property type="project" value="TreeGrafter"/>
</dbReference>
<evidence type="ECO:0000313" key="10">
    <source>
        <dbReference type="EMBL" id="TRY67560.1"/>
    </source>
</evidence>
<sequence length="288" mass="33104">MIIMELAPSPDRVDPLPEPSSTAAPLSKRAQKKILKREKWLAERPQRRAEEKAKRKAKLEARKRDNPDSRDDVTYSQSRKKLKEIKMADSSCRVGVVVDMSFGHLMHQRDLGKCCKQLLHCYSMNRRLAHPMQFYVTSLKGASLDEMKRHHGFENWDAHIHEEDYEAVLPRDKIVYLSSESENVIDNLSPDHYYVIGGLVDHNHHKGLCHRLAVEKGLKHARLPIDEFIDIKTRKVLTVDHVFKILTSVTEGHSWKEAFMSVLPSRKGAVEKAEGEEQENEPQAKSSE</sequence>
<dbReference type="InterPro" id="IPR038459">
    <property type="entry name" value="MT_TRM10-typ_sf"/>
</dbReference>
<comment type="catalytic activity">
    <reaction evidence="5">
        <text>guanosine(9) in tRNA + S-adenosyl-L-methionine = N(1)-methylguanosine(9) in tRNA + S-adenosyl-L-homocysteine + H(+)</text>
        <dbReference type="Rhea" id="RHEA:43156"/>
        <dbReference type="Rhea" id="RHEA-COMP:10367"/>
        <dbReference type="Rhea" id="RHEA-COMP:10368"/>
        <dbReference type="ChEBI" id="CHEBI:15378"/>
        <dbReference type="ChEBI" id="CHEBI:57856"/>
        <dbReference type="ChEBI" id="CHEBI:59789"/>
        <dbReference type="ChEBI" id="CHEBI:73542"/>
        <dbReference type="ChEBI" id="CHEBI:74269"/>
        <dbReference type="EC" id="2.1.1.221"/>
    </reaction>
</comment>
<proteinExistence type="predicted"/>
<dbReference type="PANTHER" id="PTHR13563:SF13">
    <property type="entry name" value="TRNA METHYLTRANSFERASE 10 HOMOLOG A"/>
    <property type="match status" value="1"/>
</dbReference>
<dbReference type="AlphaFoldDB" id="A0A553NQ69"/>
<evidence type="ECO:0000256" key="8">
    <source>
        <dbReference type="SAM" id="MobiDB-lite"/>
    </source>
</evidence>
<dbReference type="GO" id="GO:0052905">
    <property type="term" value="F:tRNA (guanosine(9)-N1)-methyltransferase activity"/>
    <property type="evidence" value="ECO:0007669"/>
    <property type="project" value="UniProtKB-EC"/>
</dbReference>
<dbReference type="CDD" id="cd18101">
    <property type="entry name" value="Trm10euk_A"/>
    <property type="match status" value="1"/>
</dbReference>
<feature type="region of interest" description="Disordered" evidence="8">
    <location>
        <begin position="1"/>
        <end position="78"/>
    </location>
</feature>
<dbReference type="EC" id="2.1.1.221" evidence="1"/>
<feature type="compositionally biased region" description="Basic and acidic residues" evidence="8">
    <location>
        <begin position="37"/>
        <end position="73"/>
    </location>
</feature>
<dbReference type="PANTHER" id="PTHR13563">
    <property type="entry name" value="TRNA (GUANINE-9-) METHYLTRANSFERASE"/>
    <property type="match status" value="1"/>
</dbReference>
<gene>
    <name evidence="10" type="ORF">TCAL_02301</name>
</gene>
<dbReference type="InterPro" id="IPR016653">
    <property type="entry name" value="TRM10/TRM10A"/>
</dbReference>
<feature type="binding site" evidence="7">
    <location>
        <position position="177"/>
    </location>
    <ligand>
        <name>S-adenosyl-L-methionine</name>
        <dbReference type="ChEBI" id="CHEBI:59789"/>
    </ligand>
</feature>
<dbReference type="InterPro" id="IPR007356">
    <property type="entry name" value="tRNA_m1G_MeTrfase_euk"/>
</dbReference>
<evidence type="ECO:0000256" key="7">
    <source>
        <dbReference type="PIRSR" id="PIRSR016323-2"/>
    </source>
</evidence>
<dbReference type="GO" id="GO:0005654">
    <property type="term" value="C:nucleoplasm"/>
    <property type="evidence" value="ECO:0007669"/>
    <property type="project" value="TreeGrafter"/>
</dbReference>
<evidence type="ECO:0000313" key="11">
    <source>
        <dbReference type="Proteomes" id="UP000318571"/>
    </source>
</evidence>
<feature type="binding site" evidence="7">
    <location>
        <position position="223"/>
    </location>
    <ligand>
        <name>S-adenosyl-L-methionine</name>
        <dbReference type="ChEBI" id="CHEBI:59789"/>
    </ligand>
</feature>
<keyword evidence="2" id="KW-0489">Methyltransferase</keyword>
<comment type="caution">
    <text evidence="10">The sequence shown here is derived from an EMBL/GenBank/DDBJ whole genome shotgun (WGS) entry which is preliminary data.</text>
</comment>
<evidence type="ECO:0000256" key="6">
    <source>
        <dbReference type="PIRSR" id="PIRSR016323-1"/>
    </source>
</evidence>
<dbReference type="PROSITE" id="PS51675">
    <property type="entry name" value="SAM_MT_TRM10"/>
    <property type="match status" value="1"/>
</dbReference>
<protein>
    <recommendedName>
        <fullName evidence="1">tRNA (guanine(9)-N(1))-methyltransferase</fullName>
        <ecNumber evidence="1">2.1.1.221</ecNumber>
    </recommendedName>
</protein>
<dbReference type="GO" id="GO:0000049">
    <property type="term" value="F:tRNA binding"/>
    <property type="evidence" value="ECO:0007669"/>
    <property type="project" value="TreeGrafter"/>
</dbReference>
<feature type="active site" description="Proton acceptor" evidence="6">
    <location>
        <position position="201"/>
    </location>
</feature>
<dbReference type="FunFam" id="3.40.1280.30:FF:000001">
    <property type="entry name" value="tRNA methyltransferase 10 homolog A"/>
    <property type="match status" value="1"/>
</dbReference>
<dbReference type="OrthoDB" id="278300at2759"/>
<dbReference type="Proteomes" id="UP000318571">
    <property type="component" value="Chromosome 4"/>
</dbReference>
<dbReference type="EMBL" id="VCGU01000011">
    <property type="protein sequence ID" value="TRY67560.1"/>
    <property type="molecule type" value="Genomic_DNA"/>
</dbReference>
<dbReference type="OMA" id="FKKNDGW"/>
<keyword evidence="11" id="KW-1185">Reference proteome</keyword>